<dbReference type="PROSITE" id="PS01317">
    <property type="entry name" value="SSRP"/>
    <property type="match status" value="1"/>
</dbReference>
<dbReference type="InterPro" id="IPR020081">
    <property type="entry name" value="SsrA-bd_prot_CS"/>
</dbReference>
<protein>
    <recommendedName>
        <fullName evidence="3">SsrA-binding protein</fullName>
    </recommendedName>
    <alternativeName>
        <fullName evidence="3">Small protein B</fullName>
    </alternativeName>
</protein>
<dbReference type="PANTHER" id="PTHR30308">
    <property type="entry name" value="TMRNA-BINDING COMPONENT OF TRANS-TRANSLATION TAGGING COMPLEX"/>
    <property type="match status" value="1"/>
</dbReference>
<dbReference type="EMBL" id="CP025121">
    <property type="protein sequence ID" value="AYJ01314.1"/>
    <property type="molecule type" value="Genomic_DNA"/>
</dbReference>
<dbReference type="NCBIfam" id="NF003843">
    <property type="entry name" value="PRK05422.1"/>
    <property type="match status" value="1"/>
</dbReference>
<dbReference type="Gene3D" id="2.40.280.10">
    <property type="match status" value="1"/>
</dbReference>
<name>A0A660HMQ9_ZIZJU</name>
<dbReference type="InterPro" id="IPR023620">
    <property type="entry name" value="SmpB"/>
</dbReference>
<comment type="subcellular location">
    <subcellularLocation>
        <location evidence="3">Cytoplasm</location>
    </subcellularLocation>
    <text evidence="3">The tmRNA-SmpB complex associates with stalled 70S ribosomes.</text>
</comment>
<evidence type="ECO:0000256" key="2">
    <source>
        <dbReference type="ARBA" id="ARBA00022884"/>
    </source>
</evidence>
<dbReference type="RefSeq" id="WP_121464026.1">
    <property type="nucleotide sequence ID" value="NZ_CP025121.1"/>
</dbReference>
<dbReference type="PANTHER" id="PTHR30308:SF2">
    <property type="entry name" value="SSRA-BINDING PROTEIN"/>
    <property type="match status" value="1"/>
</dbReference>
<reference evidence="4 5" key="1">
    <citation type="journal article" date="2018" name="BMC Genomics">
        <title>Comparative genome analysis of jujube witches'-broom Phytoplasma, an obligate pathogen that causes jujube witches'-broom disease.</title>
        <authorList>
            <person name="Wang J."/>
            <person name="Song L."/>
            <person name="Jiao Q."/>
            <person name="Yang S."/>
            <person name="Gao R."/>
            <person name="Lu X."/>
            <person name="Zhou G."/>
        </authorList>
    </citation>
    <scope>NUCLEOTIDE SEQUENCE [LARGE SCALE GENOMIC DNA]</scope>
    <source>
        <strain evidence="4">Jwb-nky</strain>
    </source>
</reference>
<evidence type="ECO:0000256" key="3">
    <source>
        <dbReference type="HAMAP-Rule" id="MF_00023"/>
    </source>
</evidence>
<keyword evidence="1 3" id="KW-0963">Cytoplasm</keyword>
<dbReference type="NCBIfam" id="TIGR00086">
    <property type="entry name" value="smpB"/>
    <property type="match status" value="1"/>
</dbReference>
<keyword evidence="2 3" id="KW-0694">RNA-binding</keyword>
<comment type="function">
    <text evidence="3">Required for rescue of stalled ribosomes mediated by trans-translation. Binds to transfer-messenger RNA (tmRNA), required for stable association of tmRNA with ribosomes. tmRNA and SmpB together mimic tRNA shape, replacing the anticodon stem-loop with SmpB. tmRNA is encoded by the ssrA gene; the 2 termini fold to resemble tRNA(Ala) and it encodes a 'tag peptide', a short internal open reading frame. During trans-translation Ala-aminoacylated tmRNA acts like a tRNA, entering the A-site of stalled ribosomes, displacing the stalled mRNA. The ribosome then switches to translate the ORF on the tmRNA; the nascent peptide is terminated with the 'tag peptide' encoded by the tmRNA and targeted for degradation. The ribosome is freed to recommence translation, which seems to be the essential function of trans-translation.</text>
</comment>
<evidence type="ECO:0000256" key="1">
    <source>
        <dbReference type="ARBA" id="ARBA00022490"/>
    </source>
</evidence>
<dbReference type="InterPro" id="IPR000037">
    <property type="entry name" value="SsrA-bd_prot"/>
</dbReference>
<comment type="similarity">
    <text evidence="3">Belongs to the SmpB family.</text>
</comment>
<dbReference type="GO" id="GO:0070930">
    <property type="term" value="P:trans-translation-dependent protein tagging"/>
    <property type="evidence" value="ECO:0007669"/>
    <property type="project" value="TreeGrafter"/>
</dbReference>
<dbReference type="OrthoDB" id="9805462at2"/>
<dbReference type="Proteomes" id="UP000272462">
    <property type="component" value="Chromosome"/>
</dbReference>
<keyword evidence="5" id="KW-1185">Reference proteome</keyword>
<dbReference type="HAMAP" id="MF_00023">
    <property type="entry name" value="SmpB"/>
    <property type="match status" value="1"/>
</dbReference>
<dbReference type="GO" id="GO:0003723">
    <property type="term" value="F:RNA binding"/>
    <property type="evidence" value="ECO:0007669"/>
    <property type="project" value="UniProtKB-UniRule"/>
</dbReference>
<organism evidence="4 5">
    <name type="scientific">Ziziphus jujuba witches'-broom phytoplasma</name>
    <dbReference type="NCBI Taxonomy" id="135727"/>
    <lineage>
        <taxon>Bacteria</taxon>
        <taxon>Bacillati</taxon>
        <taxon>Mycoplasmatota</taxon>
        <taxon>Mollicutes</taxon>
        <taxon>Acholeplasmatales</taxon>
        <taxon>Acholeplasmataceae</taxon>
        <taxon>Candidatus Phytoplasma</taxon>
        <taxon>16SrV (Elm yellows group)</taxon>
    </lineage>
</organism>
<dbReference type="GO" id="GO:0005829">
    <property type="term" value="C:cytosol"/>
    <property type="evidence" value="ECO:0007669"/>
    <property type="project" value="TreeGrafter"/>
</dbReference>
<dbReference type="KEGG" id="pzi:CWO85_02240"/>
<dbReference type="SUPFAM" id="SSF74982">
    <property type="entry name" value="Small protein B (SmpB)"/>
    <property type="match status" value="1"/>
</dbReference>
<dbReference type="AlphaFoldDB" id="A0A660HMQ9"/>
<sequence length="148" mass="17732">MIKIILNNKKAFYDYFLDKKYIAGIQLLGNEVKSIRLKKVNLQNAYIKIENNEIFVFNMFVEKYEFCNKFDYDDKRKKKLLLNKREILQIKNKTQAKGLSIIPTKIISDRNLLKLEIYLARGKKKYDKRLILKKKDDDSKIKKTLSYI</sequence>
<proteinExistence type="inferred from homology"/>
<accession>A0A660HMQ9</accession>
<dbReference type="Pfam" id="PF01668">
    <property type="entry name" value="SmpB"/>
    <property type="match status" value="1"/>
</dbReference>
<gene>
    <name evidence="3" type="primary">smpB</name>
    <name evidence="4" type="ORF">CWO85_02240</name>
</gene>
<evidence type="ECO:0000313" key="5">
    <source>
        <dbReference type="Proteomes" id="UP000272462"/>
    </source>
</evidence>
<dbReference type="GO" id="GO:0070929">
    <property type="term" value="P:trans-translation"/>
    <property type="evidence" value="ECO:0007669"/>
    <property type="project" value="UniProtKB-UniRule"/>
</dbReference>
<evidence type="ECO:0000313" key="4">
    <source>
        <dbReference type="EMBL" id="AYJ01314.1"/>
    </source>
</evidence>